<dbReference type="RefSeq" id="WP_011530495.1">
    <property type="nucleotide sequence ID" value="NC_008025.1"/>
</dbReference>
<evidence type="ECO:0000313" key="2">
    <source>
        <dbReference type="EMBL" id="ABF45658.1"/>
    </source>
</evidence>
<protein>
    <submittedName>
        <fullName evidence="2">Uncharacterized protein</fullName>
    </submittedName>
</protein>
<dbReference type="HOGENOM" id="CLU_2860277_0_0_0"/>
<dbReference type="EMBL" id="CP000359">
    <property type="protein sequence ID" value="ABF45658.1"/>
    <property type="molecule type" value="Genomic_DNA"/>
</dbReference>
<evidence type="ECO:0000256" key="1">
    <source>
        <dbReference type="SAM" id="MobiDB-lite"/>
    </source>
</evidence>
<name>Q1IYM6_DEIGD</name>
<dbReference type="STRING" id="319795.Dgeo_1363"/>
<feature type="region of interest" description="Disordered" evidence="1">
    <location>
        <begin position="44"/>
        <end position="64"/>
    </location>
</feature>
<proteinExistence type="predicted"/>
<accession>Q1IYM6</accession>
<gene>
    <name evidence="2" type="ordered locus">Dgeo_1363</name>
</gene>
<dbReference type="KEGG" id="dge:Dgeo_1363"/>
<evidence type="ECO:0000313" key="3">
    <source>
        <dbReference type="Proteomes" id="UP000002431"/>
    </source>
</evidence>
<organism evidence="2 3">
    <name type="scientific">Deinococcus geothermalis (strain DSM 11300 / CIP 105573 / AG-3a)</name>
    <dbReference type="NCBI Taxonomy" id="319795"/>
    <lineage>
        <taxon>Bacteria</taxon>
        <taxon>Thermotogati</taxon>
        <taxon>Deinococcota</taxon>
        <taxon>Deinococci</taxon>
        <taxon>Deinococcales</taxon>
        <taxon>Deinococcaceae</taxon>
        <taxon>Deinococcus</taxon>
    </lineage>
</organism>
<keyword evidence="3" id="KW-1185">Reference proteome</keyword>
<dbReference type="AlphaFoldDB" id="Q1IYM6"/>
<sequence length="64" mass="6526">MTARRKDAPRPYFAGVVIEGVPGGGTPEQAARLVAERLARYAARLVPPPSPTSPAPSGGEGEAA</sequence>
<dbReference type="Proteomes" id="UP000002431">
    <property type="component" value="Chromosome"/>
</dbReference>
<reference evidence="2" key="1">
    <citation type="submission" date="2006-04" db="EMBL/GenBank/DDBJ databases">
        <title>Complete sequence of chromosome of Deinococcus geothermalis DSM 11300.</title>
        <authorList>
            <consortium name="US DOE Joint Genome Institute"/>
            <person name="Copeland A."/>
            <person name="Lucas S."/>
            <person name="Lapidus A."/>
            <person name="Barry K."/>
            <person name="Detter J.C."/>
            <person name="Glavina del Rio T."/>
            <person name="Hammon N."/>
            <person name="Israni S."/>
            <person name="Dalin E."/>
            <person name="Tice H."/>
            <person name="Pitluck S."/>
            <person name="Brettin T."/>
            <person name="Bruce D."/>
            <person name="Han C."/>
            <person name="Tapia R."/>
            <person name="Saunders E."/>
            <person name="Gilna P."/>
            <person name="Schmutz J."/>
            <person name="Larimer F."/>
            <person name="Land M."/>
            <person name="Hauser L."/>
            <person name="Kyrpides N."/>
            <person name="Kim E."/>
            <person name="Daly M.J."/>
            <person name="Fredrickson J.K."/>
            <person name="Makarova K.S."/>
            <person name="Gaidamakova E.K."/>
            <person name="Zhai M."/>
            <person name="Richardson P."/>
        </authorList>
    </citation>
    <scope>NUCLEOTIDE SEQUENCE</scope>
    <source>
        <strain evidence="2">DSM 11300</strain>
    </source>
</reference>